<keyword evidence="2" id="KW-1185">Reference proteome</keyword>
<accession>G7YUF7</accession>
<gene>
    <name evidence="1" type="ORF">CLF_111152</name>
</gene>
<reference key="2">
    <citation type="submission" date="2011-10" db="EMBL/GenBank/DDBJ databases">
        <title>The genome and transcriptome sequence of Clonorchis sinensis provide insights into the carcinogenic liver fluke.</title>
        <authorList>
            <person name="Wang X."/>
            <person name="Huang Y."/>
            <person name="Chen W."/>
            <person name="Liu H."/>
            <person name="Guo L."/>
            <person name="Chen Y."/>
            <person name="Luo F."/>
            <person name="Zhou W."/>
            <person name="Sun J."/>
            <person name="Mao Q."/>
            <person name="Liang P."/>
            <person name="Zhou C."/>
            <person name="Tian Y."/>
            <person name="Men J."/>
            <person name="Lv X."/>
            <person name="Huang L."/>
            <person name="Zhou J."/>
            <person name="Hu Y."/>
            <person name="Li R."/>
            <person name="Zhang F."/>
            <person name="Lei H."/>
            <person name="Li X."/>
            <person name="Hu X."/>
            <person name="Liang C."/>
            <person name="Xu J."/>
            <person name="Wu Z."/>
            <person name="Yu X."/>
        </authorList>
    </citation>
    <scope>NUCLEOTIDE SEQUENCE</scope>
    <source>
        <strain>Henan</strain>
    </source>
</reference>
<organism evidence="1 2">
    <name type="scientific">Clonorchis sinensis</name>
    <name type="common">Chinese liver fluke</name>
    <dbReference type="NCBI Taxonomy" id="79923"/>
    <lineage>
        <taxon>Eukaryota</taxon>
        <taxon>Metazoa</taxon>
        <taxon>Spiralia</taxon>
        <taxon>Lophotrochozoa</taxon>
        <taxon>Platyhelminthes</taxon>
        <taxon>Trematoda</taxon>
        <taxon>Digenea</taxon>
        <taxon>Opisthorchiida</taxon>
        <taxon>Opisthorchiata</taxon>
        <taxon>Opisthorchiidae</taxon>
        <taxon>Clonorchis</taxon>
    </lineage>
</organism>
<dbReference type="Proteomes" id="UP000008909">
    <property type="component" value="Unassembled WGS sequence"/>
</dbReference>
<evidence type="ECO:0000313" key="1">
    <source>
        <dbReference type="EMBL" id="GAA56587.1"/>
    </source>
</evidence>
<name>G7YUF7_CLOSI</name>
<protein>
    <recommendedName>
        <fullName evidence="3">Reverse transcriptase domain-containing protein</fullName>
    </recommendedName>
</protein>
<evidence type="ECO:0000313" key="2">
    <source>
        <dbReference type="Proteomes" id="UP000008909"/>
    </source>
</evidence>
<proteinExistence type="predicted"/>
<sequence length="86" mass="9658">MRRTLEGLQNPGVRTASDKNFVDLEYADDIFLAVEEEEKAQREALEVVERFTYLGSCISSDCSMTDEVNARISKARVASKQCVPEP</sequence>
<evidence type="ECO:0008006" key="3">
    <source>
        <dbReference type="Google" id="ProtNLM"/>
    </source>
</evidence>
<dbReference type="AlphaFoldDB" id="G7YUF7"/>
<reference evidence="1" key="1">
    <citation type="journal article" date="2011" name="Genome Biol.">
        <title>The draft genome of the carcinogenic human liver fluke Clonorchis sinensis.</title>
        <authorList>
            <person name="Wang X."/>
            <person name="Chen W."/>
            <person name="Huang Y."/>
            <person name="Sun J."/>
            <person name="Men J."/>
            <person name="Liu H."/>
            <person name="Luo F."/>
            <person name="Guo L."/>
            <person name="Lv X."/>
            <person name="Deng C."/>
            <person name="Zhou C."/>
            <person name="Fan Y."/>
            <person name="Li X."/>
            <person name="Huang L."/>
            <person name="Hu Y."/>
            <person name="Liang C."/>
            <person name="Hu X."/>
            <person name="Xu J."/>
            <person name="Yu X."/>
        </authorList>
    </citation>
    <scope>NUCLEOTIDE SEQUENCE [LARGE SCALE GENOMIC DNA]</scope>
    <source>
        <strain evidence="1">Henan</strain>
    </source>
</reference>
<dbReference type="EMBL" id="DF144301">
    <property type="protein sequence ID" value="GAA56587.1"/>
    <property type="molecule type" value="Genomic_DNA"/>
</dbReference>